<reference evidence="3" key="1">
    <citation type="journal article" date="2019" name="Int. J. Syst. Evol. Microbiol.">
        <title>The Global Catalogue of Microorganisms (GCM) 10K type strain sequencing project: providing services to taxonomists for standard genome sequencing and annotation.</title>
        <authorList>
            <consortium name="The Broad Institute Genomics Platform"/>
            <consortium name="The Broad Institute Genome Sequencing Center for Infectious Disease"/>
            <person name="Wu L."/>
            <person name="Ma J."/>
        </authorList>
    </citation>
    <scope>NUCLEOTIDE SEQUENCE [LARGE SCALE GENOMIC DNA]</scope>
    <source>
        <strain evidence="3">JCM 18055</strain>
    </source>
</reference>
<organism evidence="2 3">
    <name type="scientific">Pseudonocardia yuanmonensis</name>
    <dbReference type="NCBI Taxonomy" id="1095914"/>
    <lineage>
        <taxon>Bacteria</taxon>
        <taxon>Bacillati</taxon>
        <taxon>Actinomycetota</taxon>
        <taxon>Actinomycetes</taxon>
        <taxon>Pseudonocardiales</taxon>
        <taxon>Pseudonocardiaceae</taxon>
        <taxon>Pseudonocardia</taxon>
    </lineage>
</organism>
<evidence type="ECO:0008006" key="4">
    <source>
        <dbReference type="Google" id="ProtNLM"/>
    </source>
</evidence>
<keyword evidence="3" id="KW-1185">Reference proteome</keyword>
<gene>
    <name evidence="2" type="ORF">GCM10023215_60020</name>
</gene>
<name>A0ABP8XM05_9PSEU</name>
<feature type="compositionally biased region" description="Basic and acidic residues" evidence="1">
    <location>
        <begin position="13"/>
        <end position="22"/>
    </location>
</feature>
<dbReference type="EMBL" id="BAABIC010000029">
    <property type="protein sequence ID" value="GAA4710246.1"/>
    <property type="molecule type" value="Genomic_DNA"/>
</dbReference>
<evidence type="ECO:0000256" key="1">
    <source>
        <dbReference type="SAM" id="MobiDB-lite"/>
    </source>
</evidence>
<comment type="caution">
    <text evidence="2">The sequence shown here is derived from an EMBL/GenBank/DDBJ whole genome shotgun (WGS) entry which is preliminary data.</text>
</comment>
<sequence length="317" mass="32058">MSEAWALDPDPWPVDRPEHGEGEQGEDPEGGMIVGSGRPPADPRPARSRRVHGAGRPVRSGRAPVGGGESAAERLATARNLLRRMEDRASGVARPAPTPGDDGRVLPIAAPLAPLLPGGGLRRGSTVSVSTGPGSTSLLFGLLAEASAEGAWAGVIGAPGLGAVAAAEAGIRLERLALVPRPGADLVAVTAALLDGLDLVVVAGAERAGVRAADRERLAARARQRGAVLLALGAWPGADLVLGCSRVEWRGLGRGAGRLRSRCAVVRSTGRGTGASGREAELLLPGPGGAVAEREEIRRAPTVDGPAEAPVARAAVS</sequence>
<accession>A0ABP8XM05</accession>
<proteinExistence type="predicted"/>
<dbReference type="Proteomes" id="UP001500325">
    <property type="component" value="Unassembled WGS sequence"/>
</dbReference>
<evidence type="ECO:0000313" key="3">
    <source>
        <dbReference type="Proteomes" id="UP001500325"/>
    </source>
</evidence>
<protein>
    <recommendedName>
        <fullName evidence="4">Protein RecA</fullName>
    </recommendedName>
</protein>
<feature type="region of interest" description="Disordered" evidence="1">
    <location>
        <begin position="1"/>
        <end position="72"/>
    </location>
</feature>
<evidence type="ECO:0000313" key="2">
    <source>
        <dbReference type="EMBL" id="GAA4710246.1"/>
    </source>
</evidence>
<dbReference type="RefSeq" id="WP_345384157.1">
    <property type="nucleotide sequence ID" value="NZ_BAABIC010000029.1"/>
</dbReference>